<reference evidence="2 3" key="1">
    <citation type="submission" date="2019-03" db="EMBL/GenBank/DDBJ databases">
        <title>Genomic Encyclopedia of Archaeal and Bacterial Type Strains, Phase II (KMG-II): from individual species to whole genera.</title>
        <authorList>
            <person name="Goeker M."/>
        </authorList>
    </citation>
    <scope>NUCLEOTIDE SEQUENCE [LARGE SCALE GENOMIC DNA]</scope>
    <source>
        <strain evidence="2 3">DSM 26433</strain>
    </source>
</reference>
<sequence>MLGVVLWHDKKRNRAVIWCEDHGKLAYFNGNEALQGCDSNTLGEGDLVRFDVSEERTLRYARNPTTVQRGVGYGLPAIVRASGVQNGDRHQTAKSPKQRKPIRGATHQHSNVLNFRPRSDKLAVVE</sequence>
<gene>
    <name evidence="2" type="ORF">BXY66_1795</name>
</gene>
<dbReference type="EMBL" id="SMGR01000001">
    <property type="protein sequence ID" value="TCL09738.1"/>
    <property type="molecule type" value="Genomic_DNA"/>
</dbReference>
<dbReference type="OrthoDB" id="7868545at2"/>
<evidence type="ECO:0000313" key="2">
    <source>
        <dbReference type="EMBL" id="TCL09738.1"/>
    </source>
</evidence>
<dbReference type="RefSeq" id="WP_132859745.1">
    <property type="nucleotide sequence ID" value="NZ_SMGR01000001.1"/>
</dbReference>
<organism evidence="2 3">
    <name type="scientific">Shimia isoporae</name>
    <dbReference type="NCBI Taxonomy" id="647720"/>
    <lineage>
        <taxon>Bacteria</taxon>
        <taxon>Pseudomonadati</taxon>
        <taxon>Pseudomonadota</taxon>
        <taxon>Alphaproteobacteria</taxon>
        <taxon>Rhodobacterales</taxon>
        <taxon>Roseobacteraceae</taxon>
    </lineage>
</organism>
<keyword evidence="3" id="KW-1185">Reference proteome</keyword>
<dbReference type="AlphaFoldDB" id="A0A4R1NWT2"/>
<accession>A0A4R1NWT2</accession>
<protein>
    <submittedName>
        <fullName evidence="2">Uncharacterized protein</fullName>
    </submittedName>
</protein>
<evidence type="ECO:0000313" key="3">
    <source>
        <dbReference type="Proteomes" id="UP000295673"/>
    </source>
</evidence>
<name>A0A4R1NWT2_9RHOB</name>
<feature type="region of interest" description="Disordered" evidence="1">
    <location>
        <begin position="83"/>
        <end position="126"/>
    </location>
</feature>
<feature type="compositionally biased region" description="Basic and acidic residues" evidence="1">
    <location>
        <begin position="117"/>
        <end position="126"/>
    </location>
</feature>
<evidence type="ECO:0000256" key="1">
    <source>
        <dbReference type="SAM" id="MobiDB-lite"/>
    </source>
</evidence>
<proteinExistence type="predicted"/>
<dbReference type="Proteomes" id="UP000295673">
    <property type="component" value="Unassembled WGS sequence"/>
</dbReference>
<comment type="caution">
    <text evidence="2">The sequence shown here is derived from an EMBL/GenBank/DDBJ whole genome shotgun (WGS) entry which is preliminary data.</text>
</comment>